<feature type="domain" description="Transposase IS116/IS110/IS902 C-terminal" evidence="2">
    <location>
        <begin position="223"/>
        <end position="303"/>
    </location>
</feature>
<feature type="domain" description="Transposase IS110-like N-terminal" evidence="1">
    <location>
        <begin position="16"/>
        <end position="157"/>
    </location>
</feature>
<keyword evidence="4" id="KW-1185">Reference proteome</keyword>
<accession>K1JL42</accession>
<sequence length="354" mass="39738">MNTTQVFEKRKIAVAIGIDLAKDHCDVVAYNADNKICFTKANWAYPHLMEWLANAQPAVVLMESCKGCHVRARDIADLGHDTRLVKGADVKALRNVCQKNDIRDADYIARLLYVPGTKFVFVKNQRQQSLQFLQNEYKSIQELRIQVGNQIHAGLEEFGCPGPKSKKFIQSRMMAHLEKNVEPIPEEVMSSFLRRREMWLNLFEQEEEAKKRMEEIAKTDDDAQRIMTVPGVGAQTAVGMLVHIGGDIGRFKNSGQFAASIGLVPKQNSTGGNTTLNGITKCGPKRLRANLVQCGQVILMHADKLKGNFGDWVRKLRDSGKKRGVIVCAIAAKIARIVYRLMKDKVDYTPVPSR</sequence>
<evidence type="ECO:0000313" key="4">
    <source>
        <dbReference type="Proteomes" id="UP000005835"/>
    </source>
</evidence>
<dbReference type="InterPro" id="IPR002525">
    <property type="entry name" value="Transp_IS110-like_N"/>
</dbReference>
<proteinExistence type="predicted"/>
<dbReference type="Pfam" id="PF02371">
    <property type="entry name" value="Transposase_20"/>
    <property type="match status" value="1"/>
</dbReference>
<evidence type="ECO:0000259" key="1">
    <source>
        <dbReference type="Pfam" id="PF01548"/>
    </source>
</evidence>
<dbReference type="RefSeq" id="WP_005435559.1">
    <property type="nucleotide sequence ID" value="NZ_JH815516.1"/>
</dbReference>
<dbReference type="HOGENOM" id="CLU_036902_3_1_4"/>
<dbReference type="GO" id="GO:0004803">
    <property type="term" value="F:transposase activity"/>
    <property type="evidence" value="ECO:0007669"/>
    <property type="project" value="InterPro"/>
</dbReference>
<dbReference type="GO" id="GO:0006313">
    <property type="term" value="P:DNA transposition"/>
    <property type="evidence" value="ECO:0007669"/>
    <property type="project" value="InterPro"/>
</dbReference>
<dbReference type="PANTHER" id="PTHR33055:SF3">
    <property type="entry name" value="PUTATIVE TRANSPOSASE FOR IS117-RELATED"/>
    <property type="match status" value="1"/>
</dbReference>
<dbReference type="InterPro" id="IPR047650">
    <property type="entry name" value="Transpos_IS110"/>
</dbReference>
<dbReference type="EMBL" id="ADMG01000034">
    <property type="protein sequence ID" value="EKB30941.1"/>
    <property type="molecule type" value="Genomic_DNA"/>
</dbReference>
<dbReference type="GO" id="GO:0003677">
    <property type="term" value="F:DNA binding"/>
    <property type="evidence" value="ECO:0007669"/>
    <property type="project" value="InterPro"/>
</dbReference>
<organism evidence="3 4">
    <name type="scientific">Sutterella wadsworthensis 2_1_59BFAA</name>
    <dbReference type="NCBI Taxonomy" id="742823"/>
    <lineage>
        <taxon>Bacteria</taxon>
        <taxon>Pseudomonadati</taxon>
        <taxon>Pseudomonadota</taxon>
        <taxon>Betaproteobacteria</taxon>
        <taxon>Burkholderiales</taxon>
        <taxon>Sutterellaceae</taxon>
        <taxon>Sutterella</taxon>
    </lineage>
</organism>
<dbReference type="eggNOG" id="COG3547">
    <property type="taxonomic scope" value="Bacteria"/>
</dbReference>
<dbReference type="PATRIC" id="fig|742823.3.peg.1447"/>
<dbReference type="PANTHER" id="PTHR33055">
    <property type="entry name" value="TRANSPOSASE FOR INSERTION SEQUENCE ELEMENT IS1111A"/>
    <property type="match status" value="1"/>
</dbReference>
<dbReference type="NCBIfam" id="NF033542">
    <property type="entry name" value="transpos_IS110"/>
    <property type="match status" value="1"/>
</dbReference>
<gene>
    <name evidence="3" type="ORF">HMPREF9465_01455</name>
</gene>
<evidence type="ECO:0000259" key="2">
    <source>
        <dbReference type="Pfam" id="PF02371"/>
    </source>
</evidence>
<name>K1JL42_9BURK</name>
<dbReference type="OrthoDB" id="5289737at2"/>
<comment type="caution">
    <text evidence="3">The sequence shown here is derived from an EMBL/GenBank/DDBJ whole genome shotgun (WGS) entry which is preliminary data.</text>
</comment>
<evidence type="ECO:0000313" key="3">
    <source>
        <dbReference type="EMBL" id="EKB30941.1"/>
    </source>
</evidence>
<dbReference type="InterPro" id="IPR003346">
    <property type="entry name" value="Transposase_20"/>
</dbReference>
<reference evidence="3 4" key="1">
    <citation type="submission" date="2012-05" db="EMBL/GenBank/DDBJ databases">
        <title>The Genome Sequence of Sutterella wadsworthensis 2_1_59BFAA.</title>
        <authorList>
            <consortium name="The Broad Institute Genome Sequencing Platform"/>
            <person name="Earl A."/>
            <person name="Ward D."/>
            <person name="Feldgarden M."/>
            <person name="Gevers D."/>
            <person name="Daigneault M."/>
            <person name="Strauss J."/>
            <person name="Allen-Vercoe E."/>
            <person name="Walker B."/>
            <person name="Young S.K."/>
            <person name="Zeng Q."/>
            <person name="Gargeya S."/>
            <person name="Fitzgerald M."/>
            <person name="Haas B."/>
            <person name="Abouelleil A."/>
            <person name="Alvarado L."/>
            <person name="Arachchi H.M."/>
            <person name="Berlin A.M."/>
            <person name="Chapman S.B."/>
            <person name="Goldberg J."/>
            <person name="Griggs A."/>
            <person name="Gujja S."/>
            <person name="Hansen M."/>
            <person name="Howarth C."/>
            <person name="Imamovic A."/>
            <person name="Larimer J."/>
            <person name="McCowen C."/>
            <person name="Montmayeur A."/>
            <person name="Murphy C."/>
            <person name="Neiman D."/>
            <person name="Pearson M."/>
            <person name="Priest M."/>
            <person name="Roberts A."/>
            <person name="Saif S."/>
            <person name="Shea T."/>
            <person name="Sisk P."/>
            <person name="Sykes S."/>
            <person name="Wortman J."/>
            <person name="Nusbaum C."/>
            <person name="Birren B."/>
        </authorList>
    </citation>
    <scope>NUCLEOTIDE SEQUENCE [LARGE SCALE GENOMIC DNA]</scope>
    <source>
        <strain evidence="3 4">2_1_59BFAA</strain>
    </source>
</reference>
<protein>
    <submittedName>
        <fullName evidence="3">Uncharacterized protein</fullName>
    </submittedName>
</protein>
<dbReference type="Proteomes" id="UP000005835">
    <property type="component" value="Unassembled WGS sequence"/>
</dbReference>
<dbReference type="Pfam" id="PF01548">
    <property type="entry name" value="DEDD_Tnp_IS110"/>
    <property type="match status" value="1"/>
</dbReference>
<dbReference type="AlphaFoldDB" id="K1JL42"/>